<protein>
    <submittedName>
        <fullName evidence="1">Carbohydrate ABC transporter substrate-binding protein</fullName>
    </submittedName>
</protein>
<comment type="caution">
    <text evidence="1">The sequence shown here is derived from an EMBL/GenBank/DDBJ whole genome shotgun (WGS) entry which is preliminary data.</text>
</comment>
<proteinExistence type="predicted"/>
<dbReference type="AlphaFoldDB" id="A0A6L9G9W3"/>
<feature type="non-terminal residue" evidence="1">
    <location>
        <position position="153"/>
    </location>
</feature>
<reference evidence="1 2" key="1">
    <citation type="submission" date="2020-01" db="EMBL/GenBank/DDBJ databases">
        <title>Glutamicibacter soli M275.</title>
        <authorList>
            <person name="Meng X."/>
        </authorList>
    </citation>
    <scope>NUCLEOTIDE SEQUENCE [LARGE SCALE GENOMIC DNA]</scope>
    <source>
        <strain evidence="1 2">M275</strain>
    </source>
</reference>
<dbReference type="SUPFAM" id="SSF53850">
    <property type="entry name" value="Periplasmic binding protein-like II"/>
    <property type="match status" value="1"/>
</dbReference>
<dbReference type="Pfam" id="PF13416">
    <property type="entry name" value="SBP_bac_8"/>
    <property type="match status" value="1"/>
</dbReference>
<evidence type="ECO:0000313" key="2">
    <source>
        <dbReference type="Proteomes" id="UP000477543"/>
    </source>
</evidence>
<dbReference type="Proteomes" id="UP000477543">
    <property type="component" value="Unassembled WGS sequence"/>
</dbReference>
<dbReference type="EMBL" id="WYDN01000084">
    <property type="protein sequence ID" value="NAZ17977.1"/>
    <property type="molecule type" value="Genomic_DNA"/>
</dbReference>
<name>A0A6L9G9W3_9MICC</name>
<accession>A0A6L9G9W3</accession>
<sequence>KAMQAAGTPAGFPHGKAVGDGNNYAHWLLWSHGGMTVNEAGEVAINSPETLAAINYAIELYKTFIPGTESWLDINNNRAFLAGQVSLTANGVSLYYAAINDPAMAEIAADIRTTNLPIGPVGTSVELHQTSTISIFNHCKFPNAAKAYLEFMY</sequence>
<gene>
    <name evidence="1" type="ORF">GT020_18285</name>
</gene>
<dbReference type="Gene3D" id="3.40.190.10">
    <property type="entry name" value="Periplasmic binding protein-like II"/>
    <property type="match status" value="1"/>
</dbReference>
<dbReference type="InterPro" id="IPR006059">
    <property type="entry name" value="SBP"/>
</dbReference>
<evidence type="ECO:0000313" key="1">
    <source>
        <dbReference type="EMBL" id="NAZ17977.1"/>
    </source>
</evidence>
<organism evidence="1 2">
    <name type="scientific">Glutamicibacter soli</name>
    <dbReference type="NCBI Taxonomy" id="453836"/>
    <lineage>
        <taxon>Bacteria</taxon>
        <taxon>Bacillati</taxon>
        <taxon>Actinomycetota</taxon>
        <taxon>Actinomycetes</taxon>
        <taxon>Micrococcales</taxon>
        <taxon>Micrococcaceae</taxon>
        <taxon>Glutamicibacter</taxon>
    </lineage>
</organism>
<feature type="non-terminal residue" evidence="1">
    <location>
        <position position="1"/>
    </location>
</feature>